<reference evidence="1 2" key="1">
    <citation type="journal article" date="2022" name="bioRxiv">
        <title>The genome of the oomycete Peronosclerospora sorghi, a cosmopolitan pathogen of maize and sorghum, is inflated with dispersed pseudogenes.</title>
        <authorList>
            <person name="Fletcher K."/>
            <person name="Martin F."/>
            <person name="Isakeit T."/>
            <person name="Cavanaugh K."/>
            <person name="Magill C."/>
            <person name="Michelmore R."/>
        </authorList>
    </citation>
    <scope>NUCLEOTIDE SEQUENCE [LARGE SCALE GENOMIC DNA]</scope>
    <source>
        <strain evidence="1">P6</strain>
    </source>
</reference>
<keyword evidence="2" id="KW-1185">Reference proteome</keyword>
<organism evidence="1 2">
    <name type="scientific">Peronosclerospora sorghi</name>
    <dbReference type="NCBI Taxonomy" id="230839"/>
    <lineage>
        <taxon>Eukaryota</taxon>
        <taxon>Sar</taxon>
        <taxon>Stramenopiles</taxon>
        <taxon>Oomycota</taxon>
        <taxon>Peronosporomycetes</taxon>
        <taxon>Peronosporales</taxon>
        <taxon>Peronosporaceae</taxon>
        <taxon>Peronosclerospora</taxon>
    </lineage>
</organism>
<comment type="caution">
    <text evidence="1">The sequence shown here is derived from an EMBL/GenBank/DDBJ whole genome shotgun (WGS) entry which is preliminary data.</text>
</comment>
<dbReference type="Proteomes" id="UP001163321">
    <property type="component" value="Chromosome 1"/>
</dbReference>
<proteinExistence type="predicted"/>
<protein>
    <submittedName>
        <fullName evidence="1">Uncharacterized protein</fullName>
    </submittedName>
</protein>
<gene>
    <name evidence="1" type="ORF">PsorP6_000872</name>
</gene>
<accession>A0ACC0WUV6</accession>
<name>A0ACC0WUV6_9STRA</name>
<evidence type="ECO:0000313" key="2">
    <source>
        <dbReference type="Proteomes" id="UP001163321"/>
    </source>
</evidence>
<sequence>MRSDFYALAHIGAIKIQLPLLSSLPGALREILNFQSHFFVDDCRIFCTRVATTSSRRNIIV</sequence>
<dbReference type="EMBL" id="CM047580">
    <property type="protein sequence ID" value="KAI9922659.1"/>
    <property type="molecule type" value="Genomic_DNA"/>
</dbReference>
<evidence type="ECO:0000313" key="1">
    <source>
        <dbReference type="EMBL" id="KAI9922659.1"/>
    </source>
</evidence>